<feature type="domain" description="AB hydrolase-1" evidence="1">
    <location>
        <begin position="14"/>
        <end position="244"/>
    </location>
</feature>
<dbReference type="InterPro" id="IPR029058">
    <property type="entry name" value="AB_hydrolase_fold"/>
</dbReference>
<dbReference type="SUPFAM" id="SSF53474">
    <property type="entry name" value="alpha/beta-Hydrolases"/>
    <property type="match status" value="1"/>
</dbReference>
<dbReference type="Pfam" id="PF00561">
    <property type="entry name" value="Abhydrolase_1"/>
    <property type="match status" value="1"/>
</dbReference>
<proteinExistence type="predicted"/>
<protein>
    <submittedName>
        <fullName evidence="2">Alpha/beta hydrolase</fullName>
    </submittedName>
</protein>
<comment type="caution">
    <text evidence="2">The sequence shown here is derived from an EMBL/GenBank/DDBJ whole genome shotgun (WGS) entry which is preliminary data.</text>
</comment>
<dbReference type="EMBL" id="JASHIE010000022">
    <property type="protein sequence ID" value="MDI9877555.1"/>
    <property type="molecule type" value="Genomic_DNA"/>
</dbReference>
<dbReference type="GO" id="GO:0016787">
    <property type="term" value="F:hydrolase activity"/>
    <property type="evidence" value="ECO:0007669"/>
    <property type="project" value="UniProtKB-KW"/>
</dbReference>
<sequence>MMLNYHKIGNGPKILLAFHGIGQDFSCFMTFAQTFADRYTTYLFDLPFHGSNIHQTPFMVTKQLWKDSLVQFFENENIQEFDVIGFSIGGRFVLATFEAFAEKINQVLLLAPDGIKVNPLYRLATGSKLGRWGFRRVIAHQPTFLKMGNSLQKLGIVSKSTVRMADFMLGTPLKQKQIYHAWVGFKELQFDIPKLIQLAQRFQTKFSFFVGKYDQLLPPQQILPLSKYLQKQQTILLDTGHTKLVDKVVAYLKKEGFSSKN</sequence>
<evidence type="ECO:0000259" key="1">
    <source>
        <dbReference type="Pfam" id="PF00561"/>
    </source>
</evidence>
<name>A0ABT6Z9E8_9BACT</name>
<dbReference type="Gene3D" id="3.40.50.1820">
    <property type="entry name" value="alpha/beta hydrolase"/>
    <property type="match status" value="1"/>
</dbReference>
<keyword evidence="2" id="KW-0378">Hydrolase</keyword>
<keyword evidence="3" id="KW-1185">Reference proteome</keyword>
<evidence type="ECO:0000313" key="2">
    <source>
        <dbReference type="EMBL" id="MDI9877555.1"/>
    </source>
</evidence>
<gene>
    <name evidence="2" type="ORF">QM481_23640</name>
</gene>
<accession>A0ABT6Z9E8</accession>
<dbReference type="Proteomes" id="UP001225761">
    <property type="component" value="Unassembled WGS sequence"/>
</dbReference>
<dbReference type="RefSeq" id="WP_283383609.1">
    <property type="nucleotide sequence ID" value="NZ_JASHIE010000022.1"/>
</dbReference>
<organism evidence="2 3">
    <name type="scientific">Flectobacillus rivi</name>
    <dbReference type="NCBI Taxonomy" id="2984209"/>
    <lineage>
        <taxon>Bacteria</taxon>
        <taxon>Pseudomonadati</taxon>
        <taxon>Bacteroidota</taxon>
        <taxon>Cytophagia</taxon>
        <taxon>Cytophagales</taxon>
        <taxon>Flectobacillaceae</taxon>
        <taxon>Flectobacillus</taxon>
    </lineage>
</organism>
<reference evidence="2 3" key="1">
    <citation type="submission" date="2023-05" db="EMBL/GenBank/DDBJ databases">
        <title>Novel species of genus Flectobacillus isolated from stream in China.</title>
        <authorList>
            <person name="Lu H."/>
        </authorList>
    </citation>
    <scope>NUCLEOTIDE SEQUENCE [LARGE SCALE GENOMIC DNA]</scope>
    <source>
        <strain evidence="2 3">LFS242W</strain>
    </source>
</reference>
<dbReference type="InterPro" id="IPR000073">
    <property type="entry name" value="AB_hydrolase_1"/>
</dbReference>
<evidence type="ECO:0000313" key="3">
    <source>
        <dbReference type="Proteomes" id="UP001225761"/>
    </source>
</evidence>